<name>A0A0D6LXL2_9BILA</name>
<dbReference type="Gene3D" id="3.30.10.30">
    <property type="entry name" value="DYRK"/>
    <property type="match status" value="1"/>
</dbReference>
<dbReference type="Proteomes" id="UP000054495">
    <property type="component" value="Unassembled WGS sequence"/>
</dbReference>
<organism evidence="2 3">
    <name type="scientific">Ancylostoma ceylanicum</name>
    <dbReference type="NCBI Taxonomy" id="53326"/>
    <lineage>
        <taxon>Eukaryota</taxon>
        <taxon>Metazoa</taxon>
        <taxon>Ecdysozoa</taxon>
        <taxon>Nematoda</taxon>
        <taxon>Chromadorea</taxon>
        <taxon>Rhabditida</taxon>
        <taxon>Rhabditina</taxon>
        <taxon>Rhabditomorpha</taxon>
        <taxon>Strongyloidea</taxon>
        <taxon>Ancylostomatidae</taxon>
        <taxon>Ancylostomatinae</taxon>
        <taxon>Ancylostoma</taxon>
    </lineage>
</organism>
<keyword evidence="3" id="KW-1185">Reference proteome</keyword>
<evidence type="ECO:0000313" key="2">
    <source>
        <dbReference type="EMBL" id="EPB76579.1"/>
    </source>
</evidence>
<feature type="region of interest" description="Disordered" evidence="1">
    <location>
        <begin position="84"/>
        <end position="134"/>
    </location>
</feature>
<gene>
    <name evidence="2" type="ORF">ANCCEY_04358</name>
</gene>
<dbReference type="AlphaFoldDB" id="A0A0D6LXL2"/>
<reference evidence="2 3" key="1">
    <citation type="submission" date="2013-05" db="EMBL/GenBank/DDBJ databases">
        <title>Draft genome of the parasitic nematode Anyclostoma ceylanicum.</title>
        <authorList>
            <person name="Mitreva M."/>
        </authorList>
    </citation>
    <scope>NUCLEOTIDE SEQUENCE [LARGE SCALE GENOMIC DNA]</scope>
</reference>
<dbReference type="GO" id="GO:0004712">
    <property type="term" value="F:protein serine/threonine/tyrosine kinase activity"/>
    <property type="evidence" value="ECO:0007669"/>
    <property type="project" value="InterPro"/>
</dbReference>
<evidence type="ECO:0008006" key="4">
    <source>
        <dbReference type="Google" id="ProtNLM"/>
    </source>
</evidence>
<accession>A0A0D6LXL2</accession>
<feature type="compositionally biased region" description="Low complexity" evidence="1">
    <location>
        <begin position="103"/>
        <end position="123"/>
    </location>
</feature>
<sequence length="232" mass="24512">MLCYSDANYENIRAAAASEISKKGNVLDGFALGTLKTAKTPVSKSWKRAKHIDSQAGSSVSTSSGGAASIGAKHLSASVSALSTLPDQRHKMTKSPSDESLRSHTSSSGGSNGGHNSNSTGNNSSGGGNKGFRPEDAIQTFGAKLLPYEQSEIFNYVRVFFVGSQAKKRGGVIGGPNNCGYDDENGSYQLVAHDHIAYRYEILKVIGKGSFGQWNSDVAFIFMDSSEMGPVE</sequence>
<dbReference type="Gene3D" id="3.30.200.20">
    <property type="entry name" value="Phosphorylase Kinase, domain 1"/>
    <property type="match status" value="1"/>
</dbReference>
<evidence type="ECO:0000256" key="1">
    <source>
        <dbReference type="SAM" id="MobiDB-lite"/>
    </source>
</evidence>
<protein>
    <recommendedName>
        <fullName evidence="4">Protein kinase domain-containing protein</fullName>
    </recommendedName>
</protein>
<feature type="region of interest" description="Disordered" evidence="1">
    <location>
        <begin position="41"/>
        <end position="67"/>
    </location>
</feature>
<feature type="compositionally biased region" description="Low complexity" evidence="1">
    <location>
        <begin position="54"/>
        <end position="67"/>
    </location>
</feature>
<dbReference type="EMBL" id="KE124860">
    <property type="protein sequence ID" value="EPB76579.1"/>
    <property type="molecule type" value="Genomic_DNA"/>
</dbReference>
<dbReference type="InterPro" id="IPR042521">
    <property type="entry name" value="DYRK"/>
</dbReference>
<evidence type="ECO:0000313" key="3">
    <source>
        <dbReference type="Proteomes" id="UP000054495"/>
    </source>
</evidence>
<proteinExistence type="predicted"/>